<accession>A0A0G3HFI0</accession>
<sequence>MAGRLILLRHGQTHSNVNRRLDTRPPGAELTANGRAQAREVGLELATYSRLSTVASSVALRAQQTAVLAVRAYEEASGLPENSQRIDVVPGIHEVFAGDLELLSDEKSHLHYFQALRGWLAGDELAATPGGETFVDVVGRFRPVLENLVAENLADGQEGDVLVVSHGAALRTVATHATGVDPDYAFAGYLGNCRFIVLDPVGKEFGQWEILRWADGDLPG</sequence>
<dbReference type="EMBL" id="CP011545">
    <property type="protein sequence ID" value="AKK09902.1"/>
    <property type="molecule type" value="Genomic_DNA"/>
</dbReference>
<gene>
    <name evidence="4" type="ORF">CTEST_12480</name>
</gene>
<dbReference type="AlphaFoldDB" id="A0A0G3HFI0"/>
<dbReference type="CDD" id="cd07067">
    <property type="entry name" value="HP_PGM_like"/>
    <property type="match status" value="1"/>
</dbReference>
<protein>
    <submittedName>
        <fullName evidence="4">Fructose-2,6-bisphosphatase</fullName>
        <ecNumber evidence="4">5.4.2.12</ecNumber>
    </submittedName>
</protein>
<dbReference type="InterPro" id="IPR001345">
    <property type="entry name" value="PG/BPGM_mutase_AS"/>
</dbReference>
<dbReference type="Pfam" id="PF00300">
    <property type="entry name" value="His_Phos_1"/>
    <property type="match status" value="1"/>
</dbReference>
<dbReference type="InterPro" id="IPR013078">
    <property type="entry name" value="His_Pase_superF_clade-1"/>
</dbReference>
<dbReference type="PANTHER" id="PTHR48100">
    <property type="entry name" value="BROAD-SPECIFICITY PHOSPHATASE YOR283W-RELATED"/>
    <property type="match status" value="1"/>
</dbReference>
<dbReference type="GO" id="GO:0004619">
    <property type="term" value="F:phosphoglycerate mutase activity"/>
    <property type="evidence" value="ECO:0007669"/>
    <property type="project" value="UniProtKB-EC"/>
</dbReference>
<dbReference type="Gene3D" id="3.40.50.1240">
    <property type="entry name" value="Phosphoglycerate mutase-like"/>
    <property type="match status" value="1"/>
</dbReference>
<proteinExistence type="predicted"/>
<dbReference type="PROSITE" id="PS00175">
    <property type="entry name" value="PG_MUTASE"/>
    <property type="match status" value="1"/>
</dbReference>
<dbReference type="SUPFAM" id="SSF53254">
    <property type="entry name" value="Phosphoglycerate mutase-like"/>
    <property type="match status" value="1"/>
</dbReference>
<dbReference type="InterPro" id="IPR029033">
    <property type="entry name" value="His_PPase_superfam"/>
</dbReference>
<dbReference type="RefSeq" id="WP_047253988.1">
    <property type="nucleotide sequence ID" value="NZ_CP011545.1"/>
</dbReference>
<reference evidence="5" key="2">
    <citation type="submission" date="2015-05" db="EMBL/GenBank/DDBJ databases">
        <title>Complete genome sequence of Corynebacterium testudinoris DSM 44614, recovered from necrotic lesions in the mouth of a tortoise.</title>
        <authorList>
            <person name="Ruckert C."/>
            <person name="Albersmeier A."/>
            <person name="Winkler A."/>
            <person name="Tauch A."/>
        </authorList>
    </citation>
    <scope>NUCLEOTIDE SEQUENCE [LARGE SCALE GENOMIC DNA]</scope>
    <source>
        <strain evidence="5">DSM 44614</strain>
    </source>
</reference>
<evidence type="ECO:0000313" key="5">
    <source>
        <dbReference type="Proteomes" id="UP000035540"/>
    </source>
</evidence>
<dbReference type="Proteomes" id="UP000035540">
    <property type="component" value="Chromosome"/>
</dbReference>
<keyword evidence="2 4" id="KW-0413">Isomerase</keyword>
<dbReference type="PANTHER" id="PTHR48100:SF1">
    <property type="entry name" value="HISTIDINE PHOSPHATASE FAMILY PROTEIN-RELATED"/>
    <property type="match status" value="1"/>
</dbReference>
<evidence type="ECO:0000256" key="1">
    <source>
        <dbReference type="ARBA" id="ARBA00023152"/>
    </source>
</evidence>
<organism evidence="4 5">
    <name type="scientific">Corynebacterium testudinoris</name>
    <dbReference type="NCBI Taxonomy" id="136857"/>
    <lineage>
        <taxon>Bacteria</taxon>
        <taxon>Bacillati</taxon>
        <taxon>Actinomycetota</taxon>
        <taxon>Actinomycetes</taxon>
        <taxon>Mycobacteriales</taxon>
        <taxon>Corynebacteriaceae</taxon>
        <taxon>Corynebacterium</taxon>
    </lineage>
</organism>
<dbReference type="STRING" id="136857.CTEST_12480"/>
<dbReference type="InterPro" id="IPR050275">
    <property type="entry name" value="PGM_Phosphatase"/>
</dbReference>
<keyword evidence="5" id="KW-1185">Reference proteome</keyword>
<dbReference type="GO" id="GO:0005737">
    <property type="term" value="C:cytoplasm"/>
    <property type="evidence" value="ECO:0007669"/>
    <property type="project" value="TreeGrafter"/>
</dbReference>
<name>A0A0G3HFI0_9CORY</name>
<dbReference type="SMART" id="SM00855">
    <property type="entry name" value="PGAM"/>
    <property type="match status" value="1"/>
</dbReference>
<dbReference type="EC" id="5.4.2.12" evidence="4"/>
<evidence type="ECO:0000256" key="2">
    <source>
        <dbReference type="ARBA" id="ARBA00023235"/>
    </source>
</evidence>
<keyword evidence="1" id="KW-0324">Glycolysis</keyword>
<feature type="site" description="Transition state stabilizer" evidence="3">
    <location>
        <position position="166"/>
    </location>
</feature>
<evidence type="ECO:0000313" key="4">
    <source>
        <dbReference type="EMBL" id="AKK09902.1"/>
    </source>
</evidence>
<evidence type="ECO:0000256" key="3">
    <source>
        <dbReference type="PIRSR" id="PIRSR613078-3"/>
    </source>
</evidence>
<dbReference type="GO" id="GO:0016791">
    <property type="term" value="F:phosphatase activity"/>
    <property type="evidence" value="ECO:0007669"/>
    <property type="project" value="TreeGrafter"/>
</dbReference>
<dbReference type="PATRIC" id="fig|136857.5.peg.2465"/>
<dbReference type="OrthoDB" id="9793115at2"/>
<reference evidence="4 5" key="1">
    <citation type="journal article" date="2015" name="Genome Announc.">
        <title>Complete Genome Sequence of the Type Strain Corynebacterium testudinoris DSM 44614, Recovered from Necrotic Lesions in the Mouth of a Tortoise.</title>
        <authorList>
            <person name="Ruckert C."/>
            <person name="Kriete M."/>
            <person name="Jaenicke S."/>
            <person name="Winkler A."/>
            <person name="Tauch A."/>
        </authorList>
    </citation>
    <scope>NUCLEOTIDE SEQUENCE [LARGE SCALE GENOMIC DNA]</scope>
    <source>
        <strain evidence="4 5">DSM 44614</strain>
    </source>
</reference>
<dbReference type="KEGG" id="cted:CTEST_12480"/>